<evidence type="ECO:0000313" key="1">
    <source>
        <dbReference type="EMBL" id="ACR34807.1"/>
    </source>
</evidence>
<dbReference type="AlphaFoldDB" id="C4J0V7"/>
<reference evidence="1" key="1">
    <citation type="journal article" date="2009" name="PLoS Genet.">
        <title>Sequencing, mapping, and analysis of 27,455 maize full-length cDNAs.</title>
        <authorList>
            <person name="Soderlund C."/>
            <person name="Descour A."/>
            <person name="Kudrna D."/>
            <person name="Bomhoff M."/>
            <person name="Boyd L."/>
            <person name="Currie J."/>
            <person name="Angelova A."/>
            <person name="Collura K."/>
            <person name="Wissotski M."/>
            <person name="Ashley E."/>
            <person name="Morrow D."/>
            <person name="Fernandes J."/>
            <person name="Walbot V."/>
            <person name="Yu Y."/>
        </authorList>
    </citation>
    <scope>NUCLEOTIDE SEQUENCE</scope>
    <source>
        <strain evidence="1">B73</strain>
    </source>
</reference>
<protein>
    <submittedName>
        <fullName evidence="1">Uncharacterized protein</fullName>
    </submittedName>
</protein>
<organism evidence="1">
    <name type="scientific">Zea mays</name>
    <name type="common">Maize</name>
    <dbReference type="NCBI Taxonomy" id="4577"/>
    <lineage>
        <taxon>Eukaryota</taxon>
        <taxon>Viridiplantae</taxon>
        <taxon>Streptophyta</taxon>
        <taxon>Embryophyta</taxon>
        <taxon>Tracheophyta</taxon>
        <taxon>Spermatophyta</taxon>
        <taxon>Magnoliopsida</taxon>
        <taxon>Liliopsida</taxon>
        <taxon>Poales</taxon>
        <taxon>Poaceae</taxon>
        <taxon>PACMAD clade</taxon>
        <taxon>Panicoideae</taxon>
        <taxon>Andropogonodae</taxon>
        <taxon>Andropogoneae</taxon>
        <taxon>Tripsacinae</taxon>
        <taxon>Zea</taxon>
    </lineage>
</organism>
<sequence length="55" mass="6015">MAGSFHVVLIVDVLPSLNGMRLPLSEINECPCSFKDFGDLFNGHSVVGGRRHTIM</sequence>
<proteinExistence type="evidence at transcript level"/>
<dbReference type="EMBL" id="BT084454">
    <property type="protein sequence ID" value="ACR34807.1"/>
    <property type="molecule type" value="mRNA"/>
</dbReference>
<accession>C4J0V7</accession>
<name>C4J0V7_MAIZE</name>